<dbReference type="GO" id="GO:0007018">
    <property type="term" value="P:microtubule-based movement"/>
    <property type="evidence" value="ECO:0007669"/>
    <property type="project" value="TreeGrafter"/>
</dbReference>
<dbReference type="SMART" id="SM00184">
    <property type="entry name" value="RING"/>
    <property type="match status" value="1"/>
</dbReference>
<dbReference type="InterPro" id="IPR019734">
    <property type="entry name" value="TPR_rpt"/>
</dbReference>
<dbReference type="Proteomes" id="UP000281406">
    <property type="component" value="Unassembled WGS sequence"/>
</dbReference>
<dbReference type="GO" id="GO:0008270">
    <property type="term" value="F:zinc ion binding"/>
    <property type="evidence" value="ECO:0007669"/>
    <property type="project" value="UniProtKB-KW"/>
</dbReference>
<keyword evidence="3" id="KW-0963">Cytoplasm</keyword>
<evidence type="ECO:0000313" key="19">
    <source>
        <dbReference type="EMBL" id="ROJ30577.1"/>
    </source>
</evidence>
<dbReference type="SMART" id="SM00028">
    <property type="entry name" value="TPR"/>
    <property type="match status" value="4"/>
</dbReference>
<evidence type="ECO:0000256" key="6">
    <source>
        <dbReference type="ARBA" id="ARBA00022737"/>
    </source>
</evidence>
<feature type="domain" description="RING-type" evidence="17">
    <location>
        <begin position="11"/>
        <end position="51"/>
    </location>
</feature>
<keyword evidence="6" id="KW-0677">Repeat</keyword>
<evidence type="ECO:0000256" key="1">
    <source>
        <dbReference type="ARBA" id="ARBA00004245"/>
    </source>
</evidence>
<keyword evidence="5" id="KW-0479">Metal-binding</keyword>
<dbReference type="Gene3D" id="1.25.40.10">
    <property type="entry name" value="Tetratricopeptide repeat domain"/>
    <property type="match status" value="2"/>
</dbReference>
<evidence type="ECO:0000259" key="17">
    <source>
        <dbReference type="PROSITE" id="PS50089"/>
    </source>
</evidence>
<gene>
    <name evidence="19" type="ORF">DPX16_1556</name>
</gene>
<dbReference type="InterPro" id="IPR027370">
    <property type="entry name" value="Znf-RING_euk"/>
</dbReference>
<keyword evidence="7 13" id="KW-0863">Zinc-finger</keyword>
<dbReference type="SUPFAM" id="SSF48452">
    <property type="entry name" value="TPR-like"/>
    <property type="match status" value="2"/>
</dbReference>
<feature type="coiled-coil region" evidence="15">
    <location>
        <begin position="131"/>
        <end position="190"/>
    </location>
</feature>
<sequence>MDSLSVDDFSCPVCFDIFKAPVLLSCNHSICKECLQQFWRTKKTQECPVCRRRSSRDDPPNNLVLNSCESFLKERNEKCSSGSEEICSLHRKNLKLFCLEDKQPVCLVCLTSEKHDNHTFRPISEVVSSYKEELNTALKSLQEKLKHSENIKGEFEKTVQHIKEELNTALKSLQEKLKHNENIKGEFEKTVQHIKSQADHTELQIKQQFEKLHQFLRDEEEATITALREEEEQKKQMMKEKLEEMNRHISALSHTIKDMEDVMKANDICFLKEFPVSMERVQISQPNPQMPSGALIRVTRYLGNLQFRVWKKMQDIVQNSESGEDLSVLDPLNDPLSNVEEEHLQELQPQDNRASSATTQQGSYKIPIRIAILHKLVIQYATQHQYDIAVPLCKQNLEDLEKITGHDHPDVATMLYILARIYREQQKYEEAVHLLNDALSIRERTLGKDHPKRAIGYHPPGDKIPIDTSAYLMSNQQGGRLERGQFIAPVWPANSHYLALISDIISDNLISGSLARPNLSNLIKFHQALLASDVSFNPPGGVPWVCLSSGKESSLPSIRKVGENPLCQVCSKAIFQTLLEMFHTPIGLGVVKGAADVLDTLILQVADTLKGLVVLYMNQGKNKEAEPLCKRALDIQEKVLGKDHPDVGKQLSDLAVLCYNQGKYEEGEHSYRRALKIYECRLSPDDPRMATTKHNLAVCFVNQDKKKEAEFLFKEILTCAHEKEFGLLNAENKPIWMHAEEREEVSKEKDGGNTAYEEYASWDKARKLNSPAINSTLWNLAALYRKQGKMKAADMLEECVPRSSTHKQVQNKPHLSFVCLSVLSCLFLLLIVWRCFCSSLVMLMHRSGLIQCSINKAQPISLALSSLSLH</sequence>
<dbReference type="Pfam" id="PF13445">
    <property type="entry name" value="zf-RING_UBOX"/>
    <property type="match status" value="1"/>
</dbReference>
<keyword evidence="20" id="KW-1185">Reference proteome</keyword>
<evidence type="ECO:0000256" key="13">
    <source>
        <dbReference type="PROSITE-ProRule" id="PRU00024"/>
    </source>
</evidence>
<evidence type="ECO:0000256" key="10">
    <source>
        <dbReference type="ARBA" id="ARBA00023054"/>
    </source>
</evidence>
<accession>A0A3N0XU04</accession>
<evidence type="ECO:0000256" key="11">
    <source>
        <dbReference type="ARBA" id="ARBA00023175"/>
    </source>
</evidence>
<dbReference type="InterPro" id="IPR001841">
    <property type="entry name" value="Znf_RING"/>
</dbReference>
<dbReference type="Pfam" id="PF13424">
    <property type="entry name" value="TPR_12"/>
    <property type="match status" value="2"/>
</dbReference>
<dbReference type="InterPro" id="IPR058030">
    <property type="entry name" value="TRIM8/14/16/25/29/45/65_CC"/>
</dbReference>
<evidence type="ECO:0000256" key="12">
    <source>
        <dbReference type="ARBA" id="ARBA00023212"/>
    </source>
</evidence>
<dbReference type="InterPro" id="IPR011990">
    <property type="entry name" value="TPR-like_helical_dom_sf"/>
</dbReference>
<dbReference type="InterPro" id="IPR002151">
    <property type="entry name" value="Kinesin_light"/>
</dbReference>
<keyword evidence="9" id="KW-0862">Zinc</keyword>
<dbReference type="SMART" id="SM00336">
    <property type="entry name" value="BBOX"/>
    <property type="match status" value="1"/>
</dbReference>
<keyword evidence="12" id="KW-0206">Cytoskeleton</keyword>
<evidence type="ECO:0000256" key="5">
    <source>
        <dbReference type="ARBA" id="ARBA00022723"/>
    </source>
</evidence>
<dbReference type="InterPro" id="IPR013083">
    <property type="entry name" value="Znf_RING/FYVE/PHD"/>
</dbReference>
<feature type="coiled-coil region" evidence="15">
    <location>
        <begin position="217"/>
        <end position="262"/>
    </location>
</feature>
<evidence type="ECO:0000256" key="15">
    <source>
        <dbReference type="SAM" id="Coils"/>
    </source>
</evidence>
<comment type="caution">
    <text evidence="19">The sequence shown here is derived from an EMBL/GenBank/DDBJ whole genome shotgun (WGS) entry which is preliminary data.</text>
</comment>
<comment type="subcellular location">
    <subcellularLocation>
        <location evidence="1">Cytoplasm</location>
        <location evidence="1">Cytoskeleton</location>
    </subcellularLocation>
</comment>
<keyword evidence="8 14" id="KW-0802">TPR repeat</keyword>
<dbReference type="Gene3D" id="3.30.40.10">
    <property type="entry name" value="Zinc/RING finger domain, C3HC4 (zinc finger)"/>
    <property type="match status" value="1"/>
</dbReference>
<proteinExistence type="inferred from homology"/>
<dbReference type="GO" id="GO:0005871">
    <property type="term" value="C:kinesin complex"/>
    <property type="evidence" value="ECO:0007669"/>
    <property type="project" value="InterPro"/>
</dbReference>
<evidence type="ECO:0000259" key="18">
    <source>
        <dbReference type="PROSITE" id="PS50119"/>
    </source>
</evidence>
<evidence type="ECO:0000256" key="4">
    <source>
        <dbReference type="ARBA" id="ARBA00022701"/>
    </source>
</evidence>
<dbReference type="AlphaFoldDB" id="A0A3N0XU04"/>
<feature type="domain" description="B box-type" evidence="18">
    <location>
        <begin position="82"/>
        <end position="123"/>
    </location>
</feature>
<evidence type="ECO:0000256" key="7">
    <source>
        <dbReference type="ARBA" id="ARBA00022771"/>
    </source>
</evidence>
<evidence type="ECO:0000256" key="16">
    <source>
        <dbReference type="SAM" id="Phobius"/>
    </source>
</evidence>
<dbReference type="PROSITE" id="PS50119">
    <property type="entry name" value="ZF_BBOX"/>
    <property type="match status" value="1"/>
</dbReference>
<evidence type="ECO:0000313" key="20">
    <source>
        <dbReference type="Proteomes" id="UP000281406"/>
    </source>
</evidence>
<organism evidence="19 20">
    <name type="scientific">Anabarilius grahami</name>
    <name type="common">Kanglang fish</name>
    <name type="synonym">Barilius grahami</name>
    <dbReference type="NCBI Taxonomy" id="495550"/>
    <lineage>
        <taxon>Eukaryota</taxon>
        <taxon>Metazoa</taxon>
        <taxon>Chordata</taxon>
        <taxon>Craniata</taxon>
        <taxon>Vertebrata</taxon>
        <taxon>Euteleostomi</taxon>
        <taxon>Actinopterygii</taxon>
        <taxon>Neopterygii</taxon>
        <taxon>Teleostei</taxon>
        <taxon>Ostariophysi</taxon>
        <taxon>Cypriniformes</taxon>
        <taxon>Xenocyprididae</taxon>
        <taxon>Xenocypridinae</taxon>
        <taxon>Xenocypridinae incertae sedis</taxon>
        <taxon>Anabarilius</taxon>
    </lineage>
</organism>
<reference evidence="19 20" key="1">
    <citation type="submission" date="2018-10" db="EMBL/GenBank/DDBJ databases">
        <title>Genome assembly for a Yunnan-Guizhou Plateau 3E fish, Anabarilius grahami (Regan), and its evolutionary and genetic applications.</title>
        <authorList>
            <person name="Jiang W."/>
        </authorList>
    </citation>
    <scope>NUCLEOTIDE SEQUENCE [LARGE SCALE GENOMIC DNA]</scope>
    <source>
        <strain evidence="19">AG-KIZ</strain>
        <tissue evidence="19">Muscle</tissue>
    </source>
</reference>
<keyword evidence="10 15" id="KW-0175">Coiled coil</keyword>
<evidence type="ECO:0000256" key="8">
    <source>
        <dbReference type="ARBA" id="ARBA00022803"/>
    </source>
</evidence>
<comment type="similarity">
    <text evidence="2">Belongs to the kinesin light chain family.</text>
</comment>
<evidence type="ECO:0000256" key="3">
    <source>
        <dbReference type="ARBA" id="ARBA00022490"/>
    </source>
</evidence>
<dbReference type="Pfam" id="PF00643">
    <property type="entry name" value="zf-B_box"/>
    <property type="match status" value="1"/>
</dbReference>
<dbReference type="OrthoDB" id="626167at2759"/>
<name>A0A3N0XU04_ANAGA</name>
<dbReference type="Gene3D" id="3.30.160.60">
    <property type="entry name" value="Classic Zinc Finger"/>
    <property type="match status" value="1"/>
</dbReference>
<evidence type="ECO:0000256" key="9">
    <source>
        <dbReference type="ARBA" id="ARBA00022833"/>
    </source>
</evidence>
<dbReference type="PROSITE" id="PS00518">
    <property type="entry name" value="ZF_RING_1"/>
    <property type="match status" value="1"/>
</dbReference>
<keyword evidence="16" id="KW-1133">Transmembrane helix</keyword>
<dbReference type="InterPro" id="IPR000315">
    <property type="entry name" value="Znf_B-box"/>
</dbReference>
<feature type="repeat" description="TPR" evidence="14">
    <location>
        <begin position="412"/>
        <end position="445"/>
    </location>
</feature>
<keyword evidence="4" id="KW-0493">Microtubule</keyword>
<dbReference type="PROSITE" id="PS50089">
    <property type="entry name" value="ZF_RING_2"/>
    <property type="match status" value="1"/>
</dbReference>
<evidence type="ECO:0000256" key="2">
    <source>
        <dbReference type="ARBA" id="ARBA00009622"/>
    </source>
</evidence>
<dbReference type="PANTHER" id="PTHR45783">
    <property type="entry name" value="KINESIN LIGHT CHAIN"/>
    <property type="match status" value="1"/>
</dbReference>
<dbReference type="GO" id="GO:0005874">
    <property type="term" value="C:microtubule"/>
    <property type="evidence" value="ECO:0007669"/>
    <property type="project" value="UniProtKB-KW"/>
</dbReference>
<dbReference type="SUPFAM" id="SSF58113">
    <property type="entry name" value="Apolipoprotein A-I"/>
    <property type="match status" value="1"/>
</dbReference>
<dbReference type="GO" id="GO:0019894">
    <property type="term" value="F:kinesin binding"/>
    <property type="evidence" value="ECO:0007669"/>
    <property type="project" value="TreeGrafter"/>
</dbReference>
<keyword evidence="16" id="KW-0812">Transmembrane</keyword>
<dbReference type="SUPFAM" id="SSF57845">
    <property type="entry name" value="B-box zinc-binding domain"/>
    <property type="match status" value="1"/>
</dbReference>
<dbReference type="InterPro" id="IPR017907">
    <property type="entry name" value="Znf_RING_CS"/>
</dbReference>
<dbReference type="EMBL" id="RJVU01061863">
    <property type="protein sequence ID" value="ROJ30577.1"/>
    <property type="molecule type" value="Genomic_DNA"/>
</dbReference>
<keyword evidence="11" id="KW-0505">Motor protein</keyword>
<evidence type="ECO:0000256" key="14">
    <source>
        <dbReference type="PROSITE-ProRule" id="PRU00339"/>
    </source>
</evidence>
<protein>
    <submittedName>
        <fullName evidence="19">Kinesin light chain 2</fullName>
    </submittedName>
</protein>
<feature type="transmembrane region" description="Helical" evidence="16">
    <location>
        <begin position="815"/>
        <end position="836"/>
    </location>
</feature>
<dbReference type="SUPFAM" id="SSF57850">
    <property type="entry name" value="RING/U-box"/>
    <property type="match status" value="1"/>
</dbReference>
<dbReference type="Pfam" id="PF25600">
    <property type="entry name" value="TRIM_CC"/>
    <property type="match status" value="1"/>
</dbReference>
<dbReference type="PRINTS" id="PR00381">
    <property type="entry name" value="KINESINLIGHT"/>
</dbReference>
<dbReference type="PANTHER" id="PTHR45783:SF6">
    <property type="entry name" value="KINESIN LIGHT CHAIN 4"/>
    <property type="match status" value="1"/>
</dbReference>
<dbReference type="GO" id="GO:0005737">
    <property type="term" value="C:cytoplasm"/>
    <property type="evidence" value="ECO:0007669"/>
    <property type="project" value="UniProtKB-ARBA"/>
</dbReference>
<dbReference type="PROSITE" id="PS50005">
    <property type="entry name" value="TPR"/>
    <property type="match status" value="1"/>
</dbReference>
<keyword evidence="16" id="KW-0472">Membrane</keyword>